<dbReference type="RefSeq" id="XP_041161293.1">
    <property type="nucleotide sequence ID" value="XM_041297755.1"/>
</dbReference>
<dbReference type="PANTHER" id="PTHR31901">
    <property type="entry name" value="GH3 DOMAIN-CONTAINING PROTEIN"/>
    <property type="match status" value="1"/>
</dbReference>
<feature type="domain" description="GH3 middle" evidence="1">
    <location>
        <begin position="390"/>
        <end position="443"/>
    </location>
</feature>
<dbReference type="Pfam" id="PF03321">
    <property type="entry name" value="GH3"/>
    <property type="match status" value="1"/>
</dbReference>
<dbReference type="PANTHER" id="PTHR31901:SF9">
    <property type="entry name" value="GH3 DOMAIN-CONTAINING PROTEIN"/>
    <property type="match status" value="1"/>
</dbReference>
<gene>
    <name evidence="3" type="ORF">HD556DRAFT_1235544</name>
</gene>
<evidence type="ECO:0000259" key="2">
    <source>
        <dbReference type="Pfam" id="PF23572"/>
    </source>
</evidence>
<accession>A0A9P7ATX6</accession>
<sequence length="603" mass="67867">MVSRSNPTPYCNNVTDLQDSLSAELSQRLKDLLDQALLGFIRPNSMSQFAQHASELANFREAIAQGNSNDDIEFLRSFREFVPTTNYEPYRPFIAKFFATPCKESDVKNMFAPGLPYCLAISSTTSGRAPKTFPIYRPASHLLHHPLYLSLRHSEGSTLSPSSLSFGQALEMDLEDDQSSKMLPVCSVTVGFLRMQMNWVIEHDMDRLELWGKQLSVPGTTGPYAISLVKNYRAFFILNALFALTDCRVTTIRFLFASVFVNFLQYIEDEWTLLIDCIAKGIIPDMENLEHVREPLEKHFTPNPIRAAELREIGPPGIEGWAVRVWPDLTKFIGITGGPAAASVPKVTHVLGHSVAMQSPCYGSSECYIAIPYFNGNPNTDFKVVPIDGVTEYLDVRYNEPSERVLSAWELETGGHYEPVLTTRNGLWRYRIGDVIVVKGFAPDDGLPVINYLHRRDGSLGLAYGTACTESQLTDAIVSASEQWIGQIIDFTVVADDRDTPATYGYLVEIGGDIGSCLLRTEAKMATQQIFEDLMENNEYHMTFWQGRARKPTVRLVKKGTFTEYRRQKCEKTNVSMAQVKVPIVLSDPSFREWLLQKVIMEL</sequence>
<dbReference type="Proteomes" id="UP000719766">
    <property type="component" value="Unassembled WGS sequence"/>
</dbReference>
<reference evidence="3" key="1">
    <citation type="journal article" date="2020" name="New Phytol.">
        <title>Comparative genomics reveals dynamic genome evolution in host specialist ectomycorrhizal fungi.</title>
        <authorList>
            <person name="Lofgren L.A."/>
            <person name="Nguyen N.H."/>
            <person name="Vilgalys R."/>
            <person name="Ruytinx J."/>
            <person name="Liao H.L."/>
            <person name="Branco S."/>
            <person name="Kuo A."/>
            <person name="LaButti K."/>
            <person name="Lipzen A."/>
            <person name="Andreopoulos W."/>
            <person name="Pangilinan J."/>
            <person name="Riley R."/>
            <person name="Hundley H."/>
            <person name="Na H."/>
            <person name="Barry K."/>
            <person name="Grigoriev I.V."/>
            <person name="Stajich J.E."/>
            <person name="Kennedy P.G."/>
        </authorList>
    </citation>
    <scope>NUCLEOTIDE SEQUENCE</scope>
    <source>
        <strain evidence="3">S12</strain>
    </source>
</reference>
<proteinExistence type="predicted"/>
<protein>
    <submittedName>
        <fullName evidence="3">GH3 auxin-responsive promoter</fullName>
    </submittedName>
</protein>
<dbReference type="InterPro" id="IPR004993">
    <property type="entry name" value="GH3"/>
</dbReference>
<evidence type="ECO:0000313" key="4">
    <source>
        <dbReference type="Proteomes" id="UP000719766"/>
    </source>
</evidence>
<evidence type="ECO:0000259" key="1">
    <source>
        <dbReference type="Pfam" id="PF23571"/>
    </source>
</evidence>
<dbReference type="GO" id="GO:0005737">
    <property type="term" value="C:cytoplasm"/>
    <property type="evidence" value="ECO:0007669"/>
    <property type="project" value="TreeGrafter"/>
</dbReference>
<feature type="domain" description="GH3 C-terminal" evidence="2">
    <location>
        <begin position="472"/>
        <end position="589"/>
    </location>
</feature>
<keyword evidence="4" id="KW-1185">Reference proteome</keyword>
<dbReference type="InterPro" id="IPR055378">
    <property type="entry name" value="GH3_C"/>
</dbReference>
<name>A0A9P7ATX6_9AGAM</name>
<dbReference type="EMBL" id="JABBWE010000022">
    <property type="protein sequence ID" value="KAG1795420.1"/>
    <property type="molecule type" value="Genomic_DNA"/>
</dbReference>
<dbReference type="OrthoDB" id="10004661at2759"/>
<comment type="caution">
    <text evidence="3">The sequence shown here is derived from an EMBL/GenBank/DDBJ whole genome shotgun (WGS) entry which is preliminary data.</text>
</comment>
<dbReference type="InterPro" id="IPR055377">
    <property type="entry name" value="GH3_M"/>
</dbReference>
<dbReference type="Pfam" id="PF23571">
    <property type="entry name" value="GH3_M"/>
    <property type="match status" value="1"/>
</dbReference>
<evidence type="ECO:0000313" key="3">
    <source>
        <dbReference type="EMBL" id="KAG1795420.1"/>
    </source>
</evidence>
<dbReference type="Pfam" id="PF23572">
    <property type="entry name" value="GH3_C"/>
    <property type="match status" value="1"/>
</dbReference>
<organism evidence="3 4">
    <name type="scientific">Suillus plorans</name>
    <dbReference type="NCBI Taxonomy" id="116603"/>
    <lineage>
        <taxon>Eukaryota</taxon>
        <taxon>Fungi</taxon>
        <taxon>Dikarya</taxon>
        <taxon>Basidiomycota</taxon>
        <taxon>Agaricomycotina</taxon>
        <taxon>Agaricomycetes</taxon>
        <taxon>Agaricomycetidae</taxon>
        <taxon>Boletales</taxon>
        <taxon>Suillineae</taxon>
        <taxon>Suillaceae</taxon>
        <taxon>Suillus</taxon>
    </lineage>
</organism>
<dbReference type="GeneID" id="64591519"/>
<dbReference type="GO" id="GO:0016881">
    <property type="term" value="F:acid-amino acid ligase activity"/>
    <property type="evidence" value="ECO:0007669"/>
    <property type="project" value="TreeGrafter"/>
</dbReference>
<dbReference type="AlphaFoldDB" id="A0A9P7ATX6"/>